<organism evidence="1">
    <name type="scientific">Tanacetum cinerariifolium</name>
    <name type="common">Dalmatian daisy</name>
    <name type="synonym">Chrysanthemum cinerariifolium</name>
    <dbReference type="NCBI Taxonomy" id="118510"/>
    <lineage>
        <taxon>Eukaryota</taxon>
        <taxon>Viridiplantae</taxon>
        <taxon>Streptophyta</taxon>
        <taxon>Embryophyta</taxon>
        <taxon>Tracheophyta</taxon>
        <taxon>Spermatophyta</taxon>
        <taxon>Magnoliopsida</taxon>
        <taxon>eudicotyledons</taxon>
        <taxon>Gunneridae</taxon>
        <taxon>Pentapetalae</taxon>
        <taxon>asterids</taxon>
        <taxon>campanulids</taxon>
        <taxon>Asterales</taxon>
        <taxon>Asteraceae</taxon>
        <taxon>Asteroideae</taxon>
        <taxon>Anthemideae</taxon>
        <taxon>Anthemidinae</taxon>
        <taxon>Tanacetum</taxon>
    </lineage>
</organism>
<evidence type="ECO:0000313" key="1">
    <source>
        <dbReference type="EMBL" id="GEU54430.1"/>
    </source>
</evidence>
<comment type="caution">
    <text evidence="1">The sequence shown here is derived from an EMBL/GenBank/DDBJ whole genome shotgun (WGS) entry which is preliminary data.</text>
</comment>
<sequence length="320" mass="36807">MILEELLDVADSSCLYDRICVWFVQEFREEKDFVGFLYNRCVALRNIISKIQQLIAELEALGEHGDVVDSLDMTRECVHRNFAKLAGLEQMSAHVGVRLKEAGRFHATVSMISGTVFVLRRMAILIMWMLIWTTPTLLCKSISGLRKKKLENMGKCLIGKLAKYGKIWYDEDVYDLRYIETEFPAIVYNDNLTSDETLSCESTEQNVLYFNDLFPFNVIYADDLKSDKDKDDDKIDIKQSSRDISVIPSPNVINTDVGAYARDSNKLLETSHDTSIKFFKTETLIKELNVNIMAWHFRLEVNVMKRSGLPDARDRAIASW</sequence>
<dbReference type="EMBL" id="BKCJ010003330">
    <property type="protein sequence ID" value="GEU54430.1"/>
    <property type="molecule type" value="Genomic_DNA"/>
</dbReference>
<accession>A0A6L2L037</accession>
<gene>
    <name evidence="1" type="ORF">Tci_026408</name>
</gene>
<name>A0A6L2L037_TANCI</name>
<reference evidence="1" key="1">
    <citation type="journal article" date="2019" name="Sci. Rep.">
        <title>Draft genome of Tanacetum cinerariifolium, the natural source of mosquito coil.</title>
        <authorList>
            <person name="Yamashiro T."/>
            <person name="Shiraishi A."/>
            <person name="Satake H."/>
            <person name="Nakayama K."/>
        </authorList>
    </citation>
    <scope>NUCLEOTIDE SEQUENCE</scope>
</reference>
<protein>
    <submittedName>
        <fullName evidence="1">Uncharacterized protein</fullName>
    </submittedName>
</protein>
<dbReference type="AlphaFoldDB" id="A0A6L2L037"/>
<proteinExistence type="predicted"/>